<proteinExistence type="predicted"/>
<dbReference type="STRING" id="220714.SAMN05660469_0008"/>
<accession>A0A3F3GZR6</accession>
<dbReference type="SUPFAM" id="SSF53756">
    <property type="entry name" value="UDP-Glycosyltransferase/glycogen phosphorylase"/>
    <property type="match status" value="1"/>
</dbReference>
<evidence type="ECO:0000259" key="3">
    <source>
        <dbReference type="Pfam" id="PF00534"/>
    </source>
</evidence>
<keyword evidence="5" id="KW-1185">Reference proteome</keyword>
<keyword evidence="1" id="KW-0328">Glycosyltransferase</keyword>
<evidence type="ECO:0000313" key="4">
    <source>
        <dbReference type="EMBL" id="GAP03437.1"/>
    </source>
</evidence>
<dbReference type="PANTHER" id="PTHR12526:SF629">
    <property type="entry name" value="TEICHURONIC ACID BIOSYNTHESIS GLYCOSYLTRANSFERASE TUAH-RELATED"/>
    <property type="match status" value="1"/>
</dbReference>
<dbReference type="PANTHER" id="PTHR12526">
    <property type="entry name" value="GLYCOSYLTRANSFERASE"/>
    <property type="match status" value="1"/>
</dbReference>
<dbReference type="Proteomes" id="UP000061227">
    <property type="component" value="Unassembled WGS sequence"/>
</dbReference>
<dbReference type="OrthoDB" id="9765175at2"/>
<dbReference type="InterPro" id="IPR001296">
    <property type="entry name" value="Glyco_trans_1"/>
</dbReference>
<keyword evidence="2 4" id="KW-0808">Transferase</keyword>
<dbReference type="AlphaFoldDB" id="A0A3F3GZR6"/>
<organism evidence="4 5">
    <name type="scientific">Fructobacillus pseudoficulneus</name>
    <dbReference type="NCBI Taxonomy" id="220714"/>
    <lineage>
        <taxon>Bacteria</taxon>
        <taxon>Bacillati</taxon>
        <taxon>Bacillota</taxon>
        <taxon>Bacilli</taxon>
        <taxon>Lactobacillales</taxon>
        <taxon>Lactobacillaceae</taxon>
        <taxon>Fructobacillus</taxon>
    </lineage>
</organism>
<gene>
    <name evidence="4" type="primary">gtf1</name>
    <name evidence="4" type="ORF">FPFC_080120</name>
</gene>
<protein>
    <submittedName>
        <fullName evidence="4">Glycosyltransferase Gtf1</fullName>
    </submittedName>
</protein>
<dbReference type="EMBL" id="DF968070">
    <property type="protein sequence ID" value="GAP03437.1"/>
    <property type="molecule type" value="Genomic_DNA"/>
</dbReference>
<dbReference type="Pfam" id="PF00534">
    <property type="entry name" value="Glycos_transf_1"/>
    <property type="match status" value="1"/>
</dbReference>
<sequence>MNVYSVNKGIGYASSGVEYAQKYRKELFEEIDVNDYYIFLDYLSTNITVYTDLLGYHQEQILWIYNFLSERNAELSTYSVDRFLSTIDGEYEIVNQTDKTIDVKVTDNQSYKIWLLEGNVVDRVDYIVNGNLVNVRHYDKVLNNIETYHQGQLVKRAFFDINGYQRYEQYYVKNEITVTLIDNQILYGKMAFYQYFFHQLRLNQSDAVIIDRPLDVVEGILPVLANQVRLFSVVHAEHYNESLSTATHILWNNNYEYVFENADYFEAIIVATERQNKILSQQLKTQAKIVTIPVGYISQITKNNQYKPYSLITASRLASEKHIDVVIRGVVMAREKIPSLTLDIFGEGGERRELEALIKTLNASDYIQLKGHQNVNKLYAQYSGYVSASTSEGFGLSLLEALGSSLPFIGIDVDYGNREFIENGQNGILFPKDNLKEMTFSLAHSIISFYEQNLAETGRQSSADKAGFYLKKNVAKKWAHLLDNREDK</sequence>
<name>A0A3F3GZR6_9LACO</name>
<dbReference type="Gene3D" id="3.40.50.2000">
    <property type="entry name" value="Glycogen Phosphorylase B"/>
    <property type="match status" value="2"/>
</dbReference>
<reference evidence="4 5" key="1">
    <citation type="journal article" date="2015" name="BMC Genomics">
        <title>Comparative genomics of Fructobacillus spp. and Leuconostoc spp. reveals niche-specific evolution of Fructobacillus spp.</title>
        <authorList>
            <person name="Endo A."/>
            <person name="Tanizawa Y."/>
            <person name="Tanaka N."/>
            <person name="Maeno S."/>
            <person name="Kumar H."/>
            <person name="Shiwa Y."/>
            <person name="Okada S."/>
            <person name="Yoshikawa H."/>
            <person name="Dicks L."/>
            <person name="Nakagawa J."/>
            <person name="Arita M."/>
        </authorList>
    </citation>
    <scope>NUCLEOTIDE SEQUENCE [LARGE SCALE GENOMIC DNA]</scope>
    <source>
        <strain evidence="4 5">DSM 15468</strain>
    </source>
</reference>
<evidence type="ECO:0000256" key="2">
    <source>
        <dbReference type="ARBA" id="ARBA00022679"/>
    </source>
</evidence>
<dbReference type="RefSeq" id="WP_059379216.1">
    <property type="nucleotide sequence ID" value="NZ_DF968070.1"/>
</dbReference>
<evidence type="ECO:0000256" key="1">
    <source>
        <dbReference type="ARBA" id="ARBA00022676"/>
    </source>
</evidence>
<evidence type="ECO:0000313" key="5">
    <source>
        <dbReference type="Proteomes" id="UP000061227"/>
    </source>
</evidence>
<dbReference type="GO" id="GO:0016757">
    <property type="term" value="F:glycosyltransferase activity"/>
    <property type="evidence" value="ECO:0007669"/>
    <property type="project" value="UniProtKB-KW"/>
</dbReference>
<feature type="domain" description="Glycosyl transferase family 1" evidence="3">
    <location>
        <begin position="307"/>
        <end position="438"/>
    </location>
</feature>